<gene>
    <name evidence="1" type="ORF">ANCCAN_11885</name>
</gene>
<organism evidence="1 2">
    <name type="scientific">Ancylostoma caninum</name>
    <name type="common">Dog hookworm</name>
    <dbReference type="NCBI Taxonomy" id="29170"/>
    <lineage>
        <taxon>Eukaryota</taxon>
        <taxon>Metazoa</taxon>
        <taxon>Ecdysozoa</taxon>
        <taxon>Nematoda</taxon>
        <taxon>Chromadorea</taxon>
        <taxon>Rhabditida</taxon>
        <taxon>Rhabditina</taxon>
        <taxon>Rhabditomorpha</taxon>
        <taxon>Strongyloidea</taxon>
        <taxon>Ancylostomatidae</taxon>
        <taxon>Ancylostomatinae</taxon>
        <taxon>Ancylostoma</taxon>
    </lineage>
</organism>
<dbReference type="AlphaFoldDB" id="A0A368GCL4"/>
<sequence length="54" mass="6459">MLLSMDTTKPARSYWAQISFCRQRETREVVFHCIWLHGMGILTPLSCCWKRIRT</sequence>
<reference evidence="1 2" key="1">
    <citation type="submission" date="2014-10" db="EMBL/GenBank/DDBJ databases">
        <title>Draft genome of the hookworm Ancylostoma caninum.</title>
        <authorList>
            <person name="Mitreva M."/>
        </authorList>
    </citation>
    <scope>NUCLEOTIDE SEQUENCE [LARGE SCALE GENOMIC DNA]</scope>
    <source>
        <strain evidence="1 2">Baltimore</strain>
    </source>
</reference>
<dbReference type="Proteomes" id="UP000252519">
    <property type="component" value="Unassembled WGS sequence"/>
</dbReference>
<protein>
    <submittedName>
        <fullName evidence="1">Uncharacterized protein</fullName>
    </submittedName>
</protein>
<keyword evidence="2" id="KW-1185">Reference proteome</keyword>
<evidence type="ECO:0000313" key="2">
    <source>
        <dbReference type="Proteomes" id="UP000252519"/>
    </source>
</evidence>
<comment type="caution">
    <text evidence="1">The sequence shown here is derived from an EMBL/GenBank/DDBJ whole genome shotgun (WGS) entry which is preliminary data.</text>
</comment>
<accession>A0A368GCL4</accession>
<evidence type="ECO:0000313" key="1">
    <source>
        <dbReference type="EMBL" id="RCN42143.1"/>
    </source>
</evidence>
<dbReference type="EMBL" id="JOJR01000208">
    <property type="protein sequence ID" value="RCN42143.1"/>
    <property type="molecule type" value="Genomic_DNA"/>
</dbReference>
<proteinExistence type="predicted"/>
<name>A0A368GCL4_ANCCA</name>